<feature type="domain" description="Glycosyltransferase 2-like" evidence="5">
    <location>
        <begin position="64"/>
        <end position="209"/>
    </location>
</feature>
<dbReference type="Proteomes" id="UP000095209">
    <property type="component" value="Unassembled WGS sequence"/>
</dbReference>
<dbReference type="SUPFAM" id="SSF53448">
    <property type="entry name" value="Nucleotide-diphospho-sugar transferases"/>
    <property type="match status" value="1"/>
</dbReference>
<organism evidence="6 7">
    <name type="scientific">Bacillus solimangrovi</name>
    <dbReference type="NCBI Taxonomy" id="1305675"/>
    <lineage>
        <taxon>Bacteria</taxon>
        <taxon>Bacillati</taxon>
        <taxon>Bacillota</taxon>
        <taxon>Bacilli</taxon>
        <taxon>Bacillales</taxon>
        <taxon>Bacillaceae</taxon>
        <taxon>Bacillus</taxon>
    </lineage>
</organism>
<reference evidence="6 7" key="1">
    <citation type="submission" date="2016-08" db="EMBL/GenBank/DDBJ databases">
        <title>Genome of Bacillus solimangrovi GH2-4.</title>
        <authorList>
            <person name="Lim S."/>
            <person name="Kim B.-C."/>
        </authorList>
    </citation>
    <scope>NUCLEOTIDE SEQUENCE [LARGE SCALE GENOMIC DNA]</scope>
    <source>
        <strain evidence="6 7">GH2-4</strain>
    </source>
</reference>
<dbReference type="InterPro" id="IPR029044">
    <property type="entry name" value="Nucleotide-diphossugar_trans"/>
</dbReference>
<evidence type="ECO:0000256" key="2">
    <source>
        <dbReference type="ARBA" id="ARBA00022676"/>
    </source>
</evidence>
<keyword evidence="7" id="KW-1185">Reference proteome</keyword>
<feature type="transmembrane region" description="Helical" evidence="4">
    <location>
        <begin position="386"/>
        <end position="410"/>
    </location>
</feature>
<evidence type="ECO:0000256" key="1">
    <source>
        <dbReference type="ARBA" id="ARBA00006739"/>
    </source>
</evidence>
<evidence type="ECO:0000256" key="4">
    <source>
        <dbReference type="SAM" id="Phobius"/>
    </source>
</evidence>
<evidence type="ECO:0000259" key="5">
    <source>
        <dbReference type="Pfam" id="PF00535"/>
    </source>
</evidence>
<keyword evidence="4" id="KW-0472">Membrane</keyword>
<gene>
    <name evidence="6" type="ORF">BFG57_08545</name>
</gene>
<proteinExistence type="inferred from homology"/>
<keyword evidence="4" id="KW-1133">Transmembrane helix</keyword>
<dbReference type="STRING" id="1305675.BFG57_08545"/>
<dbReference type="Gene3D" id="3.90.550.10">
    <property type="entry name" value="Spore Coat Polysaccharide Biosynthesis Protein SpsA, Chain A"/>
    <property type="match status" value="1"/>
</dbReference>
<comment type="caution">
    <text evidence="6">The sequence shown here is derived from an EMBL/GenBank/DDBJ whole genome shotgun (WGS) entry which is preliminary data.</text>
</comment>
<dbReference type="Pfam" id="PF00535">
    <property type="entry name" value="Glycos_transf_2"/>
    <property type="match status" value="1"/>
</dbReference>
<evidence type="ECO:0000313" key="7">
    <source>
        <dbReference type="Proteomes" id="UP000095209"/>
    </source>
</evidence>
<dbReference type="InterPro" id="IPR001173">
    <property type="entry name" value="Glyco_trans_2-like"/>
</dbReference>
<comment type="similarity">
    <text evidence="1">Belongs to the glycosyltransferase 2 family.</text>
</comment>
<keyword evidence="4" id="KW-0812">Transmembrane</keyword>
<dbReference type="PANTHER" id="PTHR43630">
    <property type="entry name" value="POLY-BETA-1,6-N-ACETYL-D-GLUCOSAMINE SYNTHASE"/>
    <property type="match status" value="1"/>
</dbReference>
<dbReference type="GO" id="GO:0016757">
    <property type="term" value="F:glycosyltransferase activity"/>
    <property type="evidence" value="ECO:0007669"/>
    <property type="project" value="UniProtKB-KW"/>
</dbReference>
<dbReference type="PANTHER" id="PTHR43630:SF1">
    <property type="entry name" value="POLY-BETA-1,6-N-ACETYL-D-GLUCOSAMINE SYNTHASE"/>
    <property type="match status" value="1"/>
</dbReference>
<feature type="transmembrane region" description="Helical" evidence="4">
    <location>
        <begin position="17"/>
        <end position="36"/>
    </location>
</feature>
<evidence type="ECO:0000256" key="3">
    <source>
        <dbReference type="ARBA" id="ARBA00022679"/>
    </source>
</evidence>
<name>A0A1E5LJP1_9BACI</name>
<protein>
    <submittedName>
        <fullName evidence="6">Glycosyl transferase</fullName>
    </submittedName>
</protein>
<evidence type="ECO:0000313" key="6">
    <source>
        <dbReference type="EMBL" id="OEH94295.1"/>
    </source>
</evidence>
<feature type="transmembrane region" description="Helical" evidence="4">
    <location>
        <begin position="354"/>
        <end position="380"/>
    </location>
</feature>
<dbReference type="CDD" id="cd06423">
    <property type="entry name" value="CESA_like"/>
    <property type="match status" value="1"/>
</dbReference>
<sequence>MLNTIFSVLFHWTNQLILYYVLVVDGFYMTLFLLSFQQIKEYMKRNTYKTYKDMNTSQLTPPISLLVPAFNEERTIQESLISFLMIEYPEYEVIVINDGSTDKTLQTLIETFSLHEMNYPIRNQIQTQRVKRIYRSVKHPQLVVLDKENGGKADALNAGVNVSSYPYICSVDADSLLERDALLKTVQPFKEGEEDIVACGGIVRIANGCRIENGRIVEVGLSKNPIVIHQTIEYLRSFLMGRVGFTGINSLLIISGAFGIFRKKEIIEIGGYDTQTVGEDMEIVIRLQKYLYEKKSKSKVLFLPNPICWTEAPSSLRVLARQRIRWHLGLFQSLVKHKDTLFNPKYKVMGLLTIPYFVIVELLGPTIEIFGTILMLIGLYLDIVNIPFAIIFILATFVFGMFLSISAVLLEEMSFRKYTRIRDFLKLLMYSVLESLWYRQLNAFWRTIAFFKYPVKQRSWGNMERKGFSNDNN</sequence>
<dbReference type="AlphaFoldDB" id="A0A1E5LJP1"/>
<keyword evidence="2" id="KW-0328">Glycosyltransferase</keyword>
<keyword evidence="3 6" id="KW-0808">Transferase</keyword>
<accession>A0A1E5LJP1</accession>
<dbReference type="EMBL" id="MJEH01000003">
    <property type="protein sequence ID" value="OEH94295.1"/>
    <property type="molecule type" value="Genomic_DNA"/>
</dbReference>